<dbReference type="SMART" id="SM00354">
    <property type="entry name" value="HTH_LACI"/>
    <property type="match status" value="1"/>
</dbReference>
<evidence type="ECO:0000256" key="2">
    <source>
        <dbReference type="ARBA" id="ARBA00023125"/>
    </source>
</evidence>
<dbReference type="PROSITE" id="PS50932">
    <property type="entry name" value="HTH_LACI_2"/>
    <property type="match status" value="1"/>
</dbReference>
<dbReference type="AlphaFoldDB" id="A0A916K6J3"/>
<organism evidence="5 6">
    <name type="scientific">Paenibacillus solanacearum</name>
    <dbReference type="NCBI Taxonomy" id="2048548"/>
    <lineage>
        <taxon>Bacteria</taxon>
        <taxon>Bacillati</taxon>
        <taxon>Bacillota</taxon>
        <taxon>Bacilli</taxon>
        <taxon>Bacillales</taxon>
        <taxon>Paenibacillaceae</taxon>
        <taxon>Paenibacillus</taxon>
    </lineage>
</organism>
<dbReference type="Pfam" id="PF00356">
    <property type="entry name" value="LacI"/>
    <property type="match status" value="1"/>
</dbReference>
<evidence type="ECO:0000256" key="3">
    <source>
        <dbReference type="ARBA" id="ARBA00023163"/>
    </source>
</evidence>
<keyword evidence="1" id="KW-0805">Transcription regulation</keyword>
<keyword evidence="6" id="KW-1185">Reference proteome</keyword>
<reference evidence="5" key="1">
    <citation type="submission" date="2021-06" db="EMBL/GenBank/DDBJ databases">
        <authorList>
            <person name="Criscuolo A."/>
        </authorList>
    </citation>
    <scope>NUCLEOTIDE SEQUENCE</scope>
    <source>
        <strain evidence="5">CIP111600</strain>
    </source>
</reference>
<keyword evidence="2" id="KW-0238">DNA-binding</keyword>
<proteinExistence type="predicted"/>
<dbReference type="EMBL" id="CAJVAS010000043">
    <property type="protein sequence ID" value="CAG7648635.1"/>
    <property type="molecule type" value="Genomic_DNA"/>
</dbReference>
<evidence type="ECO:0000259" key="4">
    <source>
        <dbReference type="PROSITE" id="PS50932"/>
    </source>
</evidence>
<dbReference type="PANTHER" id="PTHR30146:SF109">
    <property type="entry name" value="HTH-TYPE TRANSCRIPTIONAL REGULATOR GALS"/>
    <property type="match status" value="1"/>
</dbReference>
<evidence type="ECO:0000313" key="5">
    <source>
        <dbReference type="EMBL" id="CAG7648635.1"/>
    </source>
</evidence>
<dbReference type="PANTHER" id="PTHR30146">
    <property type="entry name" value="LACI-RELATED TRANSCRIPTIONAL REPRESSOR"/>
    <property type="match status" value="1"/>
</dbReference>
<name>A0A916K6J3_9BACL</name>
<dbReference type="Proteomes" id="UP000693672">
    <property type="component" value="Unassembled WGS sequence"/>
</dbReference>
<dbReference type="InterPro" id="IPR046335">
    <property type="entry name" value="LacI/GalR-like_sensor"/>
</dbReference>
<protein>
    <submittedName>
        <fullName evidence="5">Catabolite control protein A</fullName>
    </submittedName>
</protein>
<dbReference type="GO" id="GO:0003700">
    <property type="term" value="F:DNA-binding transcription factor activity"/>
    <property type="evidence" value="ECO:0007669"/>
    <property type="project" value="TreeGrafter"/>
</dbReference>
<dbReference type="CDD" id="cd01392">
    <property type="entry name" value="HTH_LacI"/>
    <property type="match status" value="1"/>
</dbReference>
<dbReference type="CDD" id="cd06267">
    <property type="entry name" value="PBP1_LacI_sugar_binding-like"/>
    <property type="match status" value="1"/>
</dbReference>
<gene>
    <name evidence="5" type="primary">ccpA_8</name>
    <name evidence="5" type="ORF">PAESOLCIP111_05649</name>
</gene>
<evidence type="ECO:0000256" key="1">
    <source>
        <dbReference type="ARBA" id="ARBA00023015"/>
    </source>
</evidence>
<keyword evidence="3" id="KW-0804">Transcription</keyword>
<dbReference type="RefSeq" id="WP_218095355.1">
    <property type="nucleotide sequence ID" value="NZ_CAJVAS010000043.1"/>
</dbReference>
<dbReference type="GO" id="GO:0000976">
    <property type="term" value="F:transcription cis-regulatory region binding"/>
    <property type="evidence" value="ECO:0007669"/>
    <property type="project" value="TreeGrafter"/>
</dbReference>
<dbReference type="InterPro" id="IPR000843">
    <property type="entry name" value="HTH_LacI"/>
</dbReference>
<evidence type="ECO:0000313" key="6">
    <source>
        <dbReference type="Proteomes" id="UP000693672"/>
    </source>
</evidence>
<sequence length="339" mass="37456">MSKKNASIYDIAKEAGVSTATVSRTINTPDKVSSETRRKIHSIMERLNYSPNALAQSLVSRSTRTIGVFIATVNNPYYAEMVHVIEKHAFHNNYSILLGNTGNWIEKEEKYVEIFVKKQVDGIIFVGGRNVTDPHSHHIMKTSERIPVVLTNHALVGKNIYCVLSDEAEGACMAVQHLIDTGRDRIAYINGFNFSYPSVVKKDSYIKTLSRNQISVNEDLIVNAPKDNMEGGYAACEALLEKGSEFNGIFVANDMMAVGVMKKLTEAGYAIPGDVSVVGYDDIQLCHYLTPSLSSVTQNISKLGSMAVQLVNDVLEGKEVGKITYLHPELKIRESSLPH</sequence>
<accession>A0A916K6J3</accession>
<dbReference type="Pfam" id="PF13377">
    <property type="entry name" value="Peripla_BP_3"/>
    <property type="match status" value="1"/>
</dbReference>
<comment type="caution">
    <text evidence="5">The sequence shown here is derived from an EMBL/GenBank/DDBJ whole genome shotgun (WGS) entry which is preliminary data.</text>
</comment>
<feature type="domain" description="HTH lacI-type" evidence="4">
    <location>
        <begin position="6"/>
        <end position="60"/>
    </location>
</feature>